<feature type="domain" description="Acyltransferase 3" evidence="3">
    <location>
        <begin position="11"/>
        <end position="209"/>
    </location>
</feature>
<keyword evidence="5" id="KW-1185">Reference proteome</keyword>
<dbReference type="EMBL" id="BTSX01000006">
    <property type="protein sequence ID" value="GMT07917.1"/>
    <property type="molecule type" value="Genomic_DNA"/>
</dbReference>
<dbReference type="PANTHER" id="PTHR23028">
    <property type="entry name" value="ACETYLTRANSFERASE"/>
    <property type="match status" value="1"/>
</dbReference>
<feature type="non-terminal residue" evidence="4">
    <location>
        <position position="1"/>
    </location>
</feature>
<comment type="caution">
    <text evidence="4">The sequence shown here is derived from an EMBL/GenBank/DDBJ whole genome shotgun (WGS) entry which is preliminary data.</text>
</comment>
<feature type="transmembrane region" description="Helical" evidence="2">
    <location>
        <begin position="77"/>
        <end position="98"/>
    </location>
</feature>
<feature type="transmembrane region" description="Helical" evidence="2">
    <location>
        <begin position="147"/>
        <end position="164"/>
    </location>
</feature>
<accession>A0AAV5UNQ1</accession>
<keyword evidence="2" id="KW-0812">Transmembrane</keyword>
<dbReference type="GO" id="GO:0000271">
    <property type="term" value="P:polysaccharide biosynthetic process"/>
    <property type="evidence" value="ECO:0007669"/>
    <property type="project" value="TreeGrafter"/>
</dbReference>
<feature type="transmembrane region" description="Helical" evidence="2">
    <location>
        <begin position="36"/>
        <end position="56"/>
    </location>
</feature>
<feature type="transmembrane region" description="Helical" evidence="2">
    <location>
        <begin position="171"/>
        <end position="192"/>
    </location>
</feature>
<evidence type="ECO:0000313" key="4">
    <source>
        <dbReference type="EMBL" id="GMT07917.1"/>
    </source>
</evidence>
<feature type="compositionally biased region" description="Polar residues" evidence="1">
    <location>
        <begin position="221"/>
        <end position="237"/>
    </location>
</feature>
<dbReference type="AlphaFoldDB" id="A0AAV5UNQ1"/>
<proteinExistence type="predicted"/>
<evidence type="ECO:0000256" key="2">
    <source>
        <dbReference type="SAM" id="Phobius"/>
    </source>
</evidence>
<gene>
    <name evidence="4" type="ORF">PENTCL1PPCAC_30091</name>
</gene>
<dbReference type="InterPro" id="IPR050879">
    <property type="entry name" value="Acyltransferase_3"/>
</dbReference>
<dbReference type="InterPro" id="IPR002656">
    <property type="entry name" value="Acyl_transf_3_dom"/>
</dbReference>
<dbReference type="GO" id="GO:0016020">
    <property type="term" value="C:membrane"/>
    <property type="evidence" value="ECO:0007669"/>
    <property type="project" value="TreeGrafter"/>
</dbReference>
<feature type="region of interest" description="Disordered" evidence="1">
    <location>
        <begin position="219"/>
        <end position="241"/>
    </location>
</feature>
<name>A0AAV5UNQ1_9BILA</name>
<evidence type="ECO:0000259" key="3">
    <source>
        <dbReference type="Pfam" id="PF01757"/>
    </source>
</evidence>
<evidence type="ECO:0000313" key="5">
    <source>
        <dbReference type="Proteomes" id="UP001432027"/>
    </source>
</evidence>
<reference evidence="4" key="1">
    <citation type="submission" date="2023-10" db="EMBL/GenBank/DDBJ databases">
        <title>Genome assembly of Pristionchus species.</title>
        <authorList>
            <person name="Yoshida K."/>
            <person name="Sommer R.J."/>
        </authorList>
    </citation>
    <scope>NUCLEOTIDE SEQUENCE</scope>
    <source>
        <strain evidence="4">RS0144</strain>
    </source>
</reference>
<dbReference type="Proteomes" id="UP001432027">
    <property type="component" value="Unassembled WGS sequence"/>
</dbReference>
<protein>
    <recommendedName>
        <fullName evidence="3">Acyltransferase 3 domain-containing protein</fullName>
    </recommendedName>
</protein>
<dbReference type="GO" id="GO:0016747">
    <property type="term" value="F:acyltransferase activity, transferring groups other than amino-acyl groups"/>
    <property type="evidence" value="ECO:0007669"/>
    <property type="project" value="InterPro"/>
</dbReference>
<keyword evidence="2" id="KW-1133">Transmembrane helix</keyword>
<organism evidence="4 5">
    <name type="scientific">Pristionchus entomophagus</name>
    <dbReference type="NCBI Taxonomy" id="358040"/>
    <lineage>
        <taxon>Eukaryota</taxon>
        <taxon>Metazoa</taxon>
        <taxon>Ecdysozoa</taxon>
        <taxon>Nematoda</taxon>
        <taxon>Chromadorea</taxon>
        <taxon>Rhabditida</taxon>
        <taxon>Rhabditina</taxon>
        <taxon>Diplogasteromorpha</taxon>
        <taxon>Diplogasteroidea</taxon>
        <taxon>Neodiplogasteridae</taxon>
        <taxon>Pristionchus</taxon>
    </lineage>
</organism>
<sequence length="278" mass="31271">LFQMTKVKRPDIQGIRGLAIASVLGFHLKENQFPSGFVGVDIFFVLSGYLMSSILARERTINLKVLTGFYTRRFKRIVPLYALLLLVLFFLVPLLLLARDVAKFLSDVVWAAAFATNIHSVVEQTDYFAELFDSNVLTHTWSLGVEIQYYLVVPFLISLQRLLGDRLSLPYLIVLVAASFSFQCLTSANVSFNALPSRVWQFLGGGIAHEVKEGAKRPSDIFQTDGKSYSPVPTSDSDPLLECEEKKEKEEIEIEEVGFSDESRSSFKSGEKLSFYTL</sequence>
<evidence type="ECO:0000256" key="1">
    <source>
        <dbReference type="SAM" id="MobiDB-lite"/>
    </source>
</evidence>
<dbReference type="PANTHER" id="PTHR23028:SF53">
    <property type="entry name" value="ACYL_TRANSF_3 DOMAIN-CONTAINING PROTEIN"/>
    <property type="match status" value="1"/>
</dbReference>
<keyword evidence="2" id="KW-0472">Membrane</keyword>
<dbReference type="Pfam" id="PF01757">
    <property type="entry name" value="Acyl_transf_3"/>
    <property type="match status" value="1"/>
</dbReference>